<reference evidence="1" key="1">
    <citation type="journal article" date="2020" name="Nature">
        <title>Giant virus diversity and host interactions through global metagenomics.</title>
        <authorList>
            <person name="Schulz F."/>
            <person name="Roux S."/>
            <person name="Paez-Espino D."/>
            <person name="Jungbluth S."/>
            <person name="Walsh D.A."/>
            <person name="Denef V.J."/>
            <person name="McMahon K.D."/>
            <person name="Konstantinidis K.T."/>
            <person name="Eloe-Fadrosh E.A."/>
            <person name="Kyrpides N.C."/>
            <person name="Woyke T."/>
        </authorList>
    </citation>
    <scope>NUCLEOTIDE SEQUENCE</scope>
    <source>
        <strain evidence="1">GVMAG-S-ERX555907-94</strain>
    </source>
</reference>
<dbReference type="AlphaFoldDB" id="A0A6C0L2Y4"/>
<name>A0A6C0L2Y4_9ZZZZ</name>
<evidence type="ECO:0000313" key="1">
    <source>
        <dbReference type="EMBL" id="QHU23217.1"/>
    </source>
</evidence>
<sequence>MYTEQQYELEKLEMPKHERMAQIRFEKVIDVLIAYKMQHPQKTIYLSEKCMGEAISWYMKQIKTDLNTNGDNI</sequence>
<dbReference type="EMBL" id="MN741026">
    <property type="protein sequence ID" value="QHU23217.1"/>
    <property type="molecule type" value="Genomic_DNA"/>
</dbReference>
<organism evidence="1">
    <name type="scientific">viral metagenome</name>
    <dbReference type="NCBI Taxonomy" id="1070528"/>
    <lineage>
        <taxon>unclassified sequences</taxon>
        <taxon>metagenomes</taxon>
        <taxon>organismal metagenomes</taxon>
    </lineage>
</organism>
<protein>
    <submittedName>
        <fullName evidence="1">Uncharacterized protein</fullName>
    </submittedName>
</protein>
<accession>A0A6C0L2Y4</accession>
<proteinExistence type="predicted"/>